<sequence length="490" mass="53628">MDPPTPTPAEHPGQRAASSQRAFDKTAYRLYLSHSLSTWNTRVFEFGAVLYLAKAYPGILLTLSVYAFVRGLSAIVFASAIGTYIDHNDRLRVVRASIVGQRAAVGVSCILFILLVRGAAQDPLQSLVLLTLVAALACVEKICAIINTVSIEKDWVVVVAGPEPERLKILNAQMRRIDLLCKLVGPMAIALLDGVSTELAIAVNMGMNVASVGIEYAAIARVYHDHPRLQDPKLDVTEPCVSTSDSLFGRTHAALSKLAADTRRYCTHAAFLPSFAGALLYLNVLSFGGQMVTYLLASSYRSTQIAIARTGSVVLEVTATWLAPALMSEIGVTRAGIWSSWWQLCMLAAGVSLFMTFEDVPLISASCLVGGTVLSRMGLWSFDLCAQMIEVEAEFRGVFSSIESAFQNGFELLSYSSTIVFFRPEDFKYPVMISLSTVFVSNFCYSVYVRRRRGHLLHPEKLCVCAKKDHAYVTLADRASDSVDRQVQHV</sequence>
<name>A0AAD3TTG3_9TREE</name>
<comment type="similarity">
    <text evidence="6">Belongs to the ferroportin (FP) (TC 2.A.100) family. SLC40A subfamily.</text>
</comment>
<dbReference type="GO" id="GO:0005381">
    <property type="term" value="F:iron ion transmembrane transporter activity"/>
    <property type="evidence" value="ECO:0007669"/>
    <property type="project" value="UniProtKB-UniRule"/>
</dbReference>
<dbReference type="GO" id="GO:0016020">
    <property type="term" value="C:membrane"/>
    <property type="evidence" value="ECO:0007669"/>
    <property type="project" value="UniProtKB-SubCell"/>
</dbReference>
<evidence type="ECO:0000256" key="5">
    <source>
        <dbReference type="ARBA" id="ARBA00023136"/>
    </source>
</evidence>
<keyword evidence="9" id="KW-1185">Reference proteome</keyword>
<evidence type="ECO:0000256" key="4">
    <source>
        <dbReference type="ARBA" id="ARBA00022989"/>
    </source>
</evidence>
<evidence type="ECO:0000313" key="8">
    <source>
        <dbReference type="EMBL" id="GMK56284.1"/>
    </source>
</evidence>
<dbReference type="InterPro" id="IPR009716">
    <property type="entry name" value="Ferroportin-1"/>
</dbReference>
<dbReference type="EMBL" id="BTCM01000003">
    <property type="protein sequence ID" value="GMK56284.1"/>
    <property type="molecule type" value="Genomic_DNA"/>
</dbReference>
<dbReference type="PANTHER" id="PTHR11660:SF57">
    <property type="entry name" value="SOLUTE CARRIER FAMILY 40 MEMBER"/>
    <property type="match status" value="1"/>
</dbReference>
<keyword evidence="2 6" id="KW-0813">Transport</keyword>
<keyword evidence="6" id="KW-0406">Ion transport</keyword>
<feature type="transmembrane region" description="Helical" evidence="6">
    <location>
        <begin position="305"/>
        <end position="323"/>
    </location>
</feature>
<keyword evidence="4 6" id="KW-1133">Transmembrane helix</keyword>
<keyword evidence="5 6" id="KW-0472">Membrane</keyword>
<evidence type="ECO:0000256" key="6">
    <source>
        <dbReference type="RuleBase" id="RU365065"/>
    </source>
</evidence>
<proteinExistence type="inferred from homology"/>
<feature type="transmembrane region" description="Helical" evidence="6">
    <location>
        <begin position="265"/>
        <end position="285"/>
    </location>
</feature>
<organism evidence="8 9">
    <name type="scientific">Cutaneotrichosporon spelunceum</name>
    <dbReference type="NCBI Taxonomy" id="1672016"/>
    <lineage>
        <taxon>Eukaryota</taxon>
        <taxon>Fungi</taxon>
        <taxon>Dikarya</taxon>
        <taxon>Basidiomycota</taxon>
        <taxon>Agaricomycotina</taxon>
        <taxon>Tremellomycetes</taxon>
        <taxon>Trichosporonales</taxon>
        <taxon>Trichosporonaceae</taxon>
        <taxon>Cutaneotrichosporon</taxon>
    </lineage>
</organism>
<gene>
    <name evidence="8" type="ORF">CspeluHIS016_0301240</name>
</gene>
<evidence type="ECO:0000256" key="2">
    <source>
        <dbReference type="ARBA" id="ARBA00022448"/>
    </source>
</evidence>
<keyword evidence="3 6" id="KW-0812">Transmembrane</keyword>
<feature type="transmembrane region" description="Helical" evidence="6">
    <location>
        <begin position="59"/>
        <end position="82"/>
    </location>
</feature>
<protein>
    <recommendedName>
        <fullName evidence="6">Solute carrier family 40 member</fullName>
    </recommendedName>
</protein>
<dbReference type="AlphaFoldDB" id="A0AAD3TTG3"/>
<comment type="subcellular location">
    <subcellularLocation>
        <location evidence="1 6">Membrane</location>
        <topology evidence="1 6">Multi-pass membrane protein</topology>
    </subcellularLocation>
</comment>
<reference evidence="8" key="2">
    <citation type="submission" date="2023-06" db="EMBL/GenBank/DDBJ databases">
        <authorList>
            <person name="Kobayashi Y."/>
            <person name="Kayamori A."/>
            <person name="Aoki K."/>
            <person name="Shiwa Y."/>
            <person name="Fujita N."/>
            <person name="Sugita T."/>
            <person name="Iwasaki W."/>
            <person name="Tanaka N."/>
            <person name="Takashima M."/>
        </authorList>
    </citation>
    <scope>NUCLEOTIDE SEQUENCE</scope>
    <source>
        <strain evidence="8">HIS016</strain>
    </source>
</reference>
<dbReference type="PANTHER" id="PTHR11660">
    <property type="entry name" value="SOLUTE CARRIER FAMILY 40 MEMBER"/>
    <property type="match status" value="1"/>
</dbReference>
<comment type="caution">
    <text evidence="6">Lacks conserved residue(s) required for the propagation of feature annotation.</text>
</comment>
<dbReference type="Pfam" id="PF06963">
    <property type="entry name" value="FPN1"/>
    <property type="match status" value="1"/>
</dbReference>
<comment type="function">
    <text evidence="6">May be involved in iron transport and iron homeostasis.</text>
</comment>
<reference evidence="8" key="1">
    <citation type="journal article" date="2023" name="BMC Genomics">
        <title>Chromosome-level genome assemblies of Cutaneotrichosporon spp. (Trichosporonales, Basidiomycota) reveal imbalanced evolution between nucleotide sequences and chromosome synteny.</title>
        <authorList>
            <person name="Kobayashi Y."/>
            <person name="Kayamori A."/>
            <person name="Aoki K."/>
            <person name="Shiwa Y."/>
            <person name="Matsutani M."/>
            <person name="Fujita N."/>
            <person name="Sugita T."/>
            <person name="Iwasaki W."/>
            <person name="Tanaka N."/>
            <person name="Takashima M."/>
        </authorList>
    </citation>
    <scope>NUCLEOTIDE SEQUENCE</scope>
    <source>
        <strain evidence="8">HIS016</strain>
    </source>
</reference>
<dbReference type="Proteomes" id="UP001222932">
    <property type="component" value="Unassembled WGS sequence"/>
</dbReference>
<feature type="region of interest" description="Disordered" evidence="7">
    <location>
        <begin position="1"/>
        <end position="20"/>
    </location>
</feature>
<evidence type="ECO:0000313" key="9">
    <source>
        <dbReference type="Proteomes" id="UP001222932"/>
    </source>
</evidence>
<comment type="caution">
    <text evidence="8">The sequence shown here is derived from an EMBL/GenBank/DDBJ whole genome shotgun (WGS) entry which is preliminary data.</text>
</comment>
<evidence type="ECO:0000256" key="7">
    <source>
        <dbReference type="SAM" id="MobiDB-lite"/>
    </source>
</evidence>
<feature type="transmembrane region" description="Helical" evidence="6">
    <location>
        <begin position="335"/>
        <end position="355"/>
    </location>
</feature>
<evidence type="ECO:0000256" key="3">
    <source>
        <dbReference type="ARBA" id="ARBA00022692"/>
    </source>
</evidence>
<feature type="transmembrane region" description="Helical" evidence="6">
    <location>
        <begin position="126"/>
        <end position="146"/>
    </location>
</feature>
<accession>A0AAD3TTG3</accession>
<feature type="transmembrane region" description="Helical" evidence="6">
    <location>
        <begin position="103"/>
        <end position="120"/>
    </location>
</feature>
<feature type="transmembrane region" description="Helical" evidence="6">
    <location>
        <begin position="429"/>
        <end position="448"/>
    </location>
</feature>
<evidence type="ECO:0000256" key="1">
    <source>
        <dbReference type="ARBA" id="ARBA00004141"/>
    </source>
</evidence>
<dbReference type="CDD" id="cd17480">
    <property type="entry name" value="MFS_SLC40A1_like"/>
    <property type="match status" value="1"/>
</dbReference>